<gene>
    <name evidence="1" type="ORF">DFR59_10741</name>
</gene>
<evidence type="ECO:0000313" key="1">
    <source>
        <dbReference type="EMBL" id="RDI41588.1"/>
    </source>
</evidence>
<name>A0A370GCR9_9BACI</name>
<reference evidence="1 2" key="1">
    <citation type="submission" date="2018-07" db="EMBL/GenBank/DDBJ databases">
        <title>Genomic Encyclopedia of Type Strains, Phase IV (KMG-IV): sequencing the most valuable type-strain genomes for metagenomic binning, comparative biology and taxonomic classification.</title>
        <authorList>
            <person name="Goeker M."/>
        </authorList>
    </citation>
    <scope>NUCLEOTIDE SEQUENCE [LARGE SCALE GENOMIC DNA]</scope>
    <source>
        <strain evidence="1 2">DSM 25281</strain>
    </source>
</reference>
<dbReference type="EMBL" id="QQAY01000007">
    <property type="protein sequence ID" value="RDI41588.1"/>
    <property type="molecule type" value="Genomic_DNA"/>
</dbReference>
<sequence>MSTTFSRKDTMLRRIRSDLWRIGTSVWRIGTLHVCTSRQFSYDFVSLALRIFSSIALFPGYHPSNVKWDSPNEGFHQIVSFSLLDWADLAKFPQSRRAGGHWRIDRGFPCMSTTFSRIAAMFWRIRSDLWRIGTSVWRIEADPHTPSPIITIFFRHASTTYSQTSMNFTIICPETHTKLPFHTDFPPNPAPLKQCRLISH</sequence>
<protein>
    <submittedName>
        <fullName evidence="1">Uncharacterized protein</fullName>
    </submittedName>
</protein>
<dbReference type="Proteomes" id="UP000255326">
    <property type="component" value="Unassembled WGS sequence"/>
</dbReference>
<comment type="caution">
    <text evidence="1">The sequence shown here is derived from an EMBL/GenBank/DDBJ whole genome shotgun (WGS) entry which is preliminary data.</text>
</comment>
<accession>A0A370GCR9</accession>
<organism evidence="1 2">
    <name type="scientific">Falsibacillus pallidus</name>
    <dbReference type="NCBI Taxonomy" id="493781"/>
    <lineage>
        <taxon>Bacteria</taxon>
        <taxon>Bacillati</taxon>
        <taxon>Bacillota</taxon>
        <taxon>Bacilli</taxon>
        <taxon>Bacillales</taxon>
        <taxon>Bacillaceae</taxon>
        <taxon>Falsibacillus</taxon>
    </lineage>
</organism>
<dbReference type="RefSeq" id="WP_147278270.1">
    <property type="nucleotide sequence ID" value="NZ_QQAY01000007.1"/>
</dbReference>
<keyword evidence="2" id="KW-1185">Reference proteome</keyword>
<evidence type="ECO:0000313" key="2">
    <source>
        <dbReference type="Proteomes" id="UP000255326"/>
    </source>
</evidence>
<dbReference type="AlphaFoldDB" id="A0A370GCR9"/>
<proteinExistence type="predicted"/>